<dbReference type="InterPro" id="IPR004076">
    <property type="entry name" value="IL-1_rcpt_I-typ"/>
</dbReference>
<evidence type="ECO:0000256" key="12">
    <source>
        <dbReference type="ARBA" id="ARBA00023319"/>
    </source>
</evidence>
<evidence type="ECO:0000256" key="2">
    <source>
        <dbReference type="ARBA" id="ARBA00009752"/>
    </source>
</evidence>
<dbReference type="Pfam" id="PF18452">
    <property type="entry name" value="Ig_6"/>
    <property type="match status" value="1"/>
</dbReference>
<evidence type="ECO:0000313" key="15">
    <source>
        <dbReference type="Proteomes" id="UP000694851"/>
    </source>
</evidence>
<evidence type="ECO:0000256" key="7">
    <source>
        <dbReference type="ARBA" id="ARBA00023136"/>
    </source>
</evidence>
<dbReference type="PRINTS" id="PR01538">
    <property type="entry name" value="INTRLEUKN1R1"/>
</dbReference>
<dbReference type="PANTHER" id="PTHR11890">
    <property type="entry name" value="INTERLEUKIN-1 RECEPTOR FAMILY MEMBER"/>
    <property type="match status" value="1"/>
</dbReference>
<feature type="domain" description="Ig-like" evidence="14">
    <location>
        <begin position="17"/>
        <end position="112"/>
    </location>
</feature>
<evidence type="ECO:0000256" key="9">
    <source>
        <dbReference type="ARBA" id="ARBA00023170"/>
    </source>
</evidence>
<keyword evidence="15" id="KW-1185">Reference proteome</keyword>
<dbReference type="InterPro" id="IPR013783">
    <property type="entry name" value="Ig-like_fold"/>
</dbReference>
<dbReference type="GO" id="GO:0016020">
    <property type="term" value="C:membrane"/>
    <property type="evidence" value="ECO:0007669"/>
    <property type="project" value="UniProtKB-SubCell"/>
</dbReference>
<evidence type="ECO:0000256" key="3">
    <source>
        <dbReference type="ARBA" id="ARBA00022692"/>
    </source>
</evidence>
<dbReference type="PROSITE" id="PS50835">
    <property type="entry name" value="IG_LIKE"/>
    <property type="match status" value="1"/>
</dbReference>
<keyword evidence="11" id="KW-0395">Inflammatory response</keyword>
<keyword evidence="9 16" id="KW-0675">Receptor</keyword>
<sequence>MKVSLELAFFIALLISPLEAEKCEEREEQMISVSSAYEIDARSCPLNTNEKNRTISWYKNGSKTRISTERDSRVHQYKDKLWFVPAEVEDSGHYYCVVRNSTYCLKTKITIKFVQHEPNMCYNAQAIFPQRLLIGEDGQLVCPYLYHFEDEYNELPKIQWYKVTLY</sequence>
<dbReference type="PRINTS" id="PR01536">
    <property type="entry name" value="INTRLKN1R12F"/>
</dbReference>
<protein>
    <submittedName>
        <fullName evidence="16">Interleukin-1 receptor type 1 isoform X2</fullName>
    </submittedName>
</protein>
<dbReference type="InterPro" id="IPR015621">
    <property type="entry name" value="IL-1_rcpt_fam"/>
</dbReference>
<evidence type="ECO:0000256" key="11">
    <source>
        <dbReference type="ARBA" id="ARBA00023198"/>
    </source>
</evidence>
<keyword evidence="5" id="KW-0677">Repeat</keyword>
<evidence type="ECO:0000256" key="13">
    <source>
        <dbReference type="SAM" id="SignalP"/>
    </source>
</evidence>
<dbReference type="Proteomes" id="UP000694851">
    <property type="component" value="Unplaced"/>
</dbReference>
<keyword evidence="12" id="KW-0393">Immunoglobulin domain</keyword>
<dbReference type="InterPro" id="IPR036179">
    <property type="entry name" value="Ig-like_dom_sf"/>
</dbReference>
<accession>A0A8B7TAH2</accession>
<keyword evidence="7" id="KW-0472">Membrane</keyword>
<comment type="subcellular location">
    <subcellularLocation>
        <location evidence="1">Membrane</location>
        <topology evidence="1">Single-pass type I membrane protein</topology>
    </subcellularLocation>
</comment>
<dbReference type="OrthoDB" id="6132459at2759"/>
<keyword evidence="10" id="KW-0325">Glycoprotein</keyword>
<feature type="chain" id="PRO_5034510111" evidence="13">
    <location>
        <begin position="21"/>
        <end position="166"/>
    </location>
</feature>
<evidence type="ECO:0000259" key="14">
    <source>
        <dbReference type="PROSITE" id="PS50835"/>
    </source>
</evidence>
<dbReference type="AlphaFoldDB" id="A0A8B7TAH2"/>
<evidence type="ECO:0000256" key="8">
    <source>
        <dbReference type="ARBA" id="ARBA00023157"/>
    </source>
</evidence>
<keyword evidence="4 13" id="KW-0732">Signal</keyword>
<dbReference type="InterPro" id="IPR007110">
    <property type="entry name" value="Ig-like_dom"/>
</dbReference>
<name>A0A8B7TAH2_HIPAR</name>
<evidence type="ECO:0000256" key="1">
    <source>
        <dbReference type="ARBA" id="ARBA00004479"/>
    </source>
</evidence>
<dbReference type="GO" id="GO:0050727">
    <property type="term" value="P:regulation of inflammatory response"/>
    <property type="evidence" value="ECO:0007669"/>
    <property type="project" value="TreeGrafter"/>
</dbReference>
<dbReference type="CTD" id="3554"/>
<dbReference type="SUPFAM" id="SSF48726">
    <property type="entry name" value="Immunoglobulin"/>
    <property type="match status" value="1"/>
</dbReference>
<dbReference type="Gene3D" id="2.60.40.10">
    <property type="entry name" value="Immunoglobulins"/>
    <property type="match status" value="2"/>
</dbReference>
<dbReference type="InterPro" id="IPR041416">
    <property type="entry name" value="IL-1RAcP-like_ig"/>
</dbReference>
<evidence type="ECO:0000256" key="6">
    <source>
        <dbReference type="ARBA" id="ARBA00022989"/>
    </source>
</evidence>
<dbReference type="GO" id="GO:0019966">
    <property type="term" value="F:interleukin-1 binding"/>
    <property type="evidence" value="ECO:0007669"/>
    <property type="project" value="TreeGrafter"/>
</dbReference>
<evidence type="ECO:0000256" key="4">
    <source>
        <dbReference type="ARBA" id="ARBA00022729"/>
    </source>
</evidence>
<reference evidence="16" key="1">
    <citation type="submission" date="2025-08" db="UniProtKB">
        <authorList>
            <consortium name="RefSeq"/>
        </authorList>
    </citation>
    <scope>IDENTIFICATION</scope>
    <source>
        <tissue evidence="16">Muscle</tissue>
    </source>
</reference>
<dbReference type="GeneID" id="109395478"/>
<gene>
    <name evidence="16" type="primary">IL1R1</name>
</gene>
<feature type="signal peptide" evidence="13">
    <location>
        <begin position="1"/>
        <end position="20"/>
    </location>
</feature>
<dbReference type="InterPro" id="IPR004074">
    <property type="entry name" value="IL-1_rcpt_I/II-typ"/>
</dbReference>
<dbReference type="PANTHER" id="PTHR11890:SF26">
    <property type="entry name" value="INTERLEUKIN-1 RECEPTOR TYPE 1"/>
    <property type="match status" value="1"/>
</dbReference>
<dbReference type="GO" id="GO:0006954">
    <property type="term" value="P:inflammatory response"/>
    <property type="evidence" value="ECO:0007669"/>
    <property type="project" value="UniProtKB-KW"/>
</dbReference>
<dbReference type="FunFam" id="2.60.40.10:FF:001064">
    <property type="entry name" value="Interleukin 1 receptor, type I"/>
    <property type="match status" value="1"/>
</dbReference>
<proteinExistence type="inferred from homology"/>
<evidence type="ECO:0000256" key="5">
    <source>
        <dbReference type="ARBA" id="ARBA00022737"/>
    </source>
</evidence>
<comment type="similarity">
    <text evidence="2">Belongs to the interleukin-1 receptor family.</text>
</comment>
<evidence type="ECO:0000256" key="10">
    <source>
        <dbReference type="ARBA" id="ARBA00023180"/>
    </source>
</evidence>
<dbReference type="GO" id="GO:0004909">
    <property type="term" value="F:interleukin-1, type I, activating receptor activity"/>
    <property type="evidence" value="ECO:0007669"/>
    <property type="project" value="InterPro"/>
</dbReference>
<evidence type="ECO:0000313" key="16">
    <source>
        <dbReference type="RefSeq" id="XP_019522069.1"/>
    </source>
</evidence>
<dbReference type="RefSeq" id="XP_019522069.1">
    <property type="nucleotide sequence ID" value="XM_019666524.1"/>
</dbReference>
<organism evidence="15 16">
    <name type="scientific">Hipposideros armiger</name>
    <name type="common">Great Himalayan leaf-nosed bat</name>
    <dbReference type="NCBI Taxonomy" id="186990"/>
    <lineage>
        <taxon>Eukaryota</taxon>
        <taxon>Metazoa</taxon>
        <taxon>Chordata</taxon>
        <taxon>Craniata</taxon>
        <taxon>Vertebrata</taxon>
        <taxon>Euteleostomi</taxon>
        <taxon>Mammalia</taxon>
        <taxon>Eutheria</taxon>
        <taxon>Laurasiatheria</taxon>
        <taxon>Chiroptera</taxon>
        <taxon>Yinpterochiroptera</taxon>
        <taxon>Rhinolophoidea</taxon>
        <taxon>Hipposideridae</taxon>
        <taxon>Hipposideros</taxon>
    </lineage>
</organism>
<keyword evidence="3" id="KW-0812">Transmembrane</keyword>
<keyword evidence="8" id="KW-1015">Disulfide bond</keyword>
<keyword evidence="6" id="KW-1133">Transmembrane helix</keyword>